<dbReference type="STRING" id="2017.SAMN05444320_104326"/>
<feature type="transmembrane region" description="Helical" evidence="1">
    <location>
        <begin position="202"/>
        <end position="223"/>
    </location>
</feature>
<sequence length="227" mass="22393">MTAVATPATATTTATIAVSGSAGTRALLAAGAVSAPLWSVVSLAQAATRAGFDLTRHPLSALSTGSPGWLQIANFVVAGALTVAGSVGLRRVMRGAAGGRWAPRLVLVNGLGMIAAGLMVMDPADGFPLGTPAGAPGELTWHSYGHMAAGSIAFTALIAACLVLGRHFARDGRRGRAAASRVAGTALLLGNGWAMSGAAGGSLTLAGGAITAMLWVSVVAAGFRHAL</sequence>
<evidence type="ECO:0000256" key="1">
    <source>
        <dbReference type="SAM" id="Phobius"/>
    </source>
</evidence>
<evidence type="ECO:0008006" key="4">
    <source>
        <dbReference type="Google" id="ProtNLM"/>
    </source>
</evidence>
<feature type="transmembrane region" description="Helical" evidence="1">
    <location>
        <begin position="68"/>
        <end position="89"/>
    </location>
</feature>
<feature type="transmembrane region" description="Helical" evidence="1">
    <location>
        <begin position="177"/>
        <end position="196"/>
    </location>
</feature>
<dbReference type="RefSeq" id="WP_073483297.1">
    <property type="nucleotide sequence ID" value="NZ_FQVN01000004.1"/>
</dbReference>
<dbReference type="OrthoDB" id="8159487at2"/>
<feature type="transmembrane region" description="Helical" evidence="1">
    <location>
        <begin position="26"/>
        <end position="48"/>
    </location>
</feature>
<gene>
    <name evidence="2" type="ORF">SAMN05444320_104326</name>
</gene>
<keyword evidence="1" id="KW-0812">Transmembrane</keyword>
<accession>A0A1M5D708</accession>
<keyword evidence="1" id="KW-0472">Membrane</keyword>
<dbReference type="InterPro" id="IPR009339">
    <property type="entry name" value="DUF998"/>
</dbReference>
<organism evidence="2 3">
    <name type="scientific">Streptoalloteichus hindustanus</name>
    <dbReference type="NCBI Taxonomy" id="2017"/>
    <lineage>
        <taxon>Bacteria</taxon>
        <taxon>Bacillati</taxon>
        <taxon>Actinomycetota</taxon>
        <taxon>Actinomycetes</taxon>
        <taxon>Pseudonocardiales</taxon>
        <taxon>Pseudonocardiaceae</taxon>
        <taxon>Streptoalloteichus</taxon>
    </lineage>
</organism>
<evidence type="ECO:0000313" key="2">
    <source>
        <dbReference type="EMBL" id="SHF62796.1"/>
    </source>
</evidence>
<name>A0A1M5D708_STRHI</name>
<protein>
    <recommendedName>
        <fullName evidence="4">DUF998 domain-containing protein</fullName>
    </recommendedName>
</protein>
<feature type="transmembrane region" description="Helical" evidence="1">
    <location>
        <begin position="101"/>
        <end position="121"/>
    </location>
</feature>
<proteinExistence type="predicted"/>
<dbReference type="Proteomes" id="UP000184501">
    <property type="component" value="Unassembled WGS sequence"/>
</dbReference>
<keyword evidence="1" id="KW-1133">Transmembrane helix</keyword>
<reference evidence="2 3" key="1">
    <citation type="submission" date="2016-11" db="EMBL/GenBank/DDBJ databases">
        <authorList>
            <person name="Jaros S."/>
            <person name="Januszkiewicz K."/>
            <person name="Wedrychowicz H."/>
        </authorList>
    </citation>
    <scope>NUCLEOTIDE SEQUENCE [LARGE SCALE GENOMIC DNA]</scope>
    <source>
        <strain evidence="2 3">DSM 44523</strain>
    </source>
</reference>
<keyword evidence="3" id="KW-1185">Reference proteome</keyword>
<dbReference type="AlphaFoldDB" id="A0A1M5D708"/>
<feature type="transmembrane region" description="Helical" evidence="1">
    <location>
        <begin position="141"/>
        <end position="165"/>
    </location>
</feature>
<dbReference type="EMBL" id="FQVN01000004">
    <property type="protein sequence ID" value="SHF62796.1"/>
    <property type="molecule type" value="Genomic_DNA"/>
</dbReference>
<dbReference type="Pfam" id="PF06197">
    <property type="entry name" value="DUF998"/>
    <property type="match status" value="1"/>
</dbReference>
<evidence type="ECO:0000313" key="3">
    <source>
        <dbReference type="Proteomes" id="UP000184501"/>
    </source>
</evidence>